<gene>
    <name evidence="2" type="ORF">AVDCRST_MAG72-2140</name>
</gene>
<feature type="compositionally biased region" description="Basic residues" evidence="1">
    <location>
        <begin position="122"/>
        <end position="131"/>
    </location>
</feature>
<feature type="compositionally biased region" description="Basic and acidic residues" evidence="1">
    <location>
        <begin position="54"/>
        <end position="64"/>
    </location>
</feature>
<protein>
    <submittedName>
        <fullName evidence="2">Two-component transcriptional response regulator, LuxR family</fullName>
    </submittedName>
</protein>
<organism evidence="2">
    <name type="scientific">uncultured Nocardioidaceae bacterium</name>
    <dbReference type="NCBI Taxonomy" id="253824"/>
    <lineage>
        <taxon>Bacteria</taxon>
        <taxon>Bacillati</taxon>
        <taxon>Actinomycetota</taxon>
        <taxon>Actinomycetes</taxon>
        <taxon>Propionibacteriales</taxon>
        <taxon>Nocardioidaceae</taxon>
        <taxon>environmental samples</taxon>
    </lineage>
</organism>
<feature type="compositionally biased region" description="Basic residues" evidence="1">
    <location>
        <begin position="44"/>
        <end position="53"/>
    </location>
</feature>
<evidence type="ECO:0000313" key="2">
    <source>
        <dbReference type="EMBL" id="CAA9359558.1"/>
    </source>
</evidence>
<dbReference type="AlphaFoldDB" id="A0A6J4MHQ0"/>
<feature type="non-terminal residue" evidence="2">
    <location>
        <position position="131"/>
    </location>
</feature>
<proteinExistence type="predicted"/>
<name>A0A6J4MHQ0_9ACTN</name>
<feature type="region of interest" description="Disordered" evidence="1">
    <location>
        <begin position="1"/>
        <end position="131"/>
    </location>
</feature>
<feature type="non-terminal residue" evidence="2">
    <location>
        <position position="1"/>
    </location>
</feature>
<dbReference type="EMBL" id="CADCUJ010000089">
    <property type="protein sequence ID" value="CAA9359558.1"/>
    <property type="molecule type" value="Genomic_DNA"/>
</dbReference>
<evidence type="ECO:0000256" key="1">
    <source>
        <dbReference type="SAM" id="MobiDB-lite"/>
    </source>
</evidence>
<reference evidence="2" key="1">
    <citation type="submission" date="2020-02" db="EMBL/GenBank/DDBJ databases">
        <authorList>
            <person name="Meier V. D."/>
        </authorList>
    </citation>
    <scope>NUCLEOTIDE SEQUENCE</scope>
    <source>
        <strain evidence="2">AVDCRST_MAG72</strain>
    </source>
</reference>
<accession>A0A6J4MHQ0</accession>
<sequence>GFEAPRSRRRRLTGRPRPDRRQPADGGFRGQRRRGRTGCAGPRRAGRPARGHPRRDDAEGDRLRGRCAAAGEPCHRPHSGGARHQPGTGRRSPAWPGARRRCLPHQAVRTGQAGRRGDQARHARKGAGHRM</sequence>